<dbReference type="Pfam" id="PF12770">
    <property type="entry name" value="CHAT"/>
    <property type="match status" value="1"/>
</dbReference>
<keyword evidence="3" id="KW-1185">Reference proteome</keyword>
<protein>
    <submittedName>
        <fullName evidence="2">CHAT domain-containing protein</fullName>
    </submittedName>
</protein>
<dbReference type="EMBL" id="JAVTLL010000003">
    <property type="protein sequence ID" value="MDT7840227.1"/>
    <property type="molecule type" value="Genomic_DNA"/>
</dbReference>
<dbReference type="InterPro" id="IPR011990">
    <property type="entry name" value="TPR-like_helical_dom_sf"/>
</dbReference>
<gene>
    <name evidence="2" type="ORF">RQC66_05750</name>
</gene>
<sequence length="1514" mass="159903">MSREREAQRDRLLAAARVRLHRVRATGDAAPLGEPEAQADLGALLGLLAEDPRDVEVGYRVAWLLLCVGPRHLEDSLVEVMADGFAQALLAGVDDLPGEFLPGIASAAEPMAVALLRQAHSSPDPQLLVTVVEQHRRLVAATPADHPARPQRLANLGVALHTRFERRASSEDLTAALAAHREAVATTPAEDPDLSMRLSGLAGVLWSRHRLTGDAADLDGAVDTICAAADAAPAESPRRAMCLANLALTLRDRFARRGDPADLDSAVEIGQQAWQMTAPDDPNRAIRMHNLAGTLAIRWRVEGATSLEETAARLGAGGGAPLDVYAVAFLSGLDDIPPEVASDVAELAANLVIGRQLRLAGAYDTAESGRLVAMWGRILGILPAGDPHRHLWLANLSQAHLLRYQHTGAATDLEAALSTARRSVRAAPVADPDRGMGLANLAGALAERYRSEGTTEDLDLAVDLMREAVTGLPPGHLQRARYLCDLGGLLGLRFTRHEDPADLDDAVAALRKSTRTVPADPLGPSLALSNLGESLLLRHTLAGDPADLDEAVDALWRAVDTTPEEHVGRARYRSSLGAALCARFELRGDGADLDEAVAVLRAAVAAAPSGSLARDGALTNLSVARYLALHRPGLRPADLDEAVDAAREALAALPPGHTGHAKSRALLAQVLRIRYEHSGDPADLAEALDLGEGSAVAAADIAPTEVAERLNAGAATILTDYLRTTSPSDLDAGIASLRAALRTLPPGHASRPVLLANLALGLVGRFARTADAADLDAAIDAQRSALAATGPAHYHRPQLLNGLGAFLVARYAHQEARRDLDEAIDLFAAAAETAPPGHPLRHLVLSAWSDAVRLRAEAEEIPADAELSVALARDAVDLAPAHDIRRPLLLCRLGHALLQRHRLGGTGTELDEAVDVLREAAAGPGDLARPLVNSLLGDVLSARFQRDGDPADRDEAARLMADGAGDPSLAPMLRIMAALRAGQLAGATDPAGAAALLESTVALLPQVAPRRLRRADRQQALGRFAGLASNVAALALADTARPDSERALRALRFLETGRGVLMGQALDAWGDLAALRERHPRLADRFEELRELLDRPEEGWDALLGGVAGAGPEGSLFEGDRHRLDADFTAVLEEIRAQEGLGSFGLPPTADELLGEAGEGTVVVLNAAPARCDALLVRPSGVTAVPLPGLTLVGVTEMAAECQAAAHEAADPDREVRTAAQDTLSDILARLWDLVAEPVLTALGHDRAPADGAYPRVWWVPGGPFGWLPVHAAGRHDGSGRTVLDRVVSSYTPTVRALRHARRPLPDRPAGREPLVVAMPQTPGAPPLDFAEDEVKAFREHFTDPVVLLAPACPPTRDEVLERLPGCPVAHFACHAGSMGEDPAGHLLLLHDHAETPLTVGALAAVRLDHARLAFLSACGTAVSYDGLLADEAIHLTSAFQLSGFRHVVGTLWPVVDDTAVEFAEAFYAALRPAAGEPPDPTLAPYALHAAVRRLRSDFPHTPSLWASHVHTGA</sequence>
<feature type="domain" description="CHAT" evidence="1">
    <location>
        <begin position="1227"/>
        <end position="1513"/>
    </location>
</feature>
<dbReference type="Gene3D" id="1.25.40.10">
    <property type="entry name" value="Tetratricopeptide repeat domain"/>
    <property type="match status" value="3"/>
</dbReference>
<organism evidence="2 3">
    <name type="scientific">Streptomyces justiciae</name>
    <dbReference type="NCBI Taxonomy" id="2780140"/>
    <lineage>
        <taxon>Bacteria</taxon>
        <taxon>Bacillati</taxon>
        <taxon>Actinomycetota</taxon>
        <taxon>Actinomycetes</taxon>
        <taxon>Kitasatosporales</taxon>
        <taxon>Streptomycetaceae</taxon>
        <taxon>Streptomyces</taxon>
    </lineage>
</organism>
<evidence type="ECO:0000313" key="2">
    <source>
        <dbReference type="EMBL" id="MDT7840227.1"/>
    </source>
</evidence>
<evidence type="ECO:0000313" key="3">
    <source>
        <dbReference type="Proteomes" id="UP001257948"/>
    </source>
</evidence>
<accession>A0ABU3LLW6</accession>
<reference evidence="3" key="1">
    <citation type="submission" date="2023-07" db="EMBL/GenBank/DDBJ databases">
        <title>Draft genome sequence of the endophytic actinobacterium Streptomyces justiciae WPN32, a potential antibiotic producer.</title>
        <authorList>
            <person name="Yasawong M."/>
            <person name="Pana W."/>
            <person name="Ganta P."/>
            <person name="Santapan N."/>
            <person name="Songngamsuk T."/>
            <person name="Phatcharaharikarn M."/>
            <person name="Kerdtoob S."/>
            <person name="Nantapong N."/>
        </authorList>
    </citation>
    <scope>NUCLEOTIDE SEQUENCE [LARGE SCALE GENOMIC DNA]</scope>
    <source>
        <strain evidence="3">WPN32</strain>
    </source>
</reference>
<comment type="caution">
    <text evidence="2">The sequence shown here is derived from an EMBL/GenBank/DDBJ whole genome shotgun (WGS) entry which is preliminary data.</text>
</comment>
<dbReference type="InterPro" id="IPR024983">
    <property type="entry name" value="CHAT_dom"/>
</dbReference>
<proteinExistence type="predicted"/>
<dbReference type="Proteomes" id="UP001257948">
    <property type="component" value="Unassembled WGS sequence"/>
</dbReference>
<name>A0ABU3LLW6_9ACTN</name>
<dbReference type="RefSeq" id="WP_314198732.1">
    <property type="nucleotide sequence ID" value="NZ_JAVTLL010000003.1"/>
</dbReference>
<evidence type="ECO:0000259" key="1">
    <source>
        <dbReference type="Pfam" id="PF12770"/>
    </source>
</evidence>